<dbReference type="InParanoid" id="E4XQZ2"/>
<feature type="region of interest" description="Disordered" evidence="5">
    <location>
        <begin position="423"/>
        <end position="447"/>
    </location>
</feature>
<keyword evidence="2" id="KW-0677">Repeat</keyword>
<feature type="compositionally biased region" description="Basic and acidic residues" evidence="5">
    <location>
        <begin position="126"/>
        <end position="139"/>
    </location>
</feature>
<dbReference type="InterPro" id="IPR019734">
    <property type="entry name" value="TPR_rpt"/>
</dbReference>
<organism evidence="7">
    <name type="scientific">Oikopleura dioica</name>
    <name type="common">Tunicate</name>
    <dbReference type="NCBI Taxonomy" id="34765"/>
    <lineage>
        <taxon>Eukaryota</taxon>
        <taxon>Metazoa</taxon>
        <taxon>Chordata</taxon>
        <taxon>Tunicata</taxon>
        <taxon>Appendicularia</taxon>
        <taxon>Copelata</taxon>
        <taxon>Oikopleuridae</taxon>
        <taxon>Oikopleura</taxon>
    </lineage>
</organism>
<keyword evidence="8" id="KW-1185">Reference proteome</keyword>
<evidence type="ECO:0000256" key="3">
    <source>
        <dbReference type="ARBA" id="ARBA00022803"/>
    </source>
</evidence>
<evidence type="ECO:0000313" key="7">
    <source>
        <dbReference type="EMBL" id="CBY12228.1"/>
    </source>
</evidence>
<feature type="transmembrane region" description="Helical" evidence="6">
    <location>
        <begin position="454"/>
        <end position="472"/>
    </location>
</feature>
<evidence type="ECO:0000256" key="6">
    <source>
        <dbReference type="SAM" id="Phobius"/>
    </source>
</evidence>
<feature type="compositionally biased region" description="Basic and acidic residues" evidence="5">
    <location>
        <begin position="85"/>
        <end position="95"/>
    </location>
</feature>
<dbReference type="GO" id="GO:0016020">
    <property type="term" value="C:membrane"/>
    <property type="evidence" value="ECO:0007669"/>
    <property type="project" value="TreeGrafter"/>
</dbReference>
<sequence>MEEIIPKQEIASDPLPSGDFQQVPENMKSSAYEMLNSADFEEEKEVELDSDSSNADSVPELVPIEKEETKSKSEEENQADEDENQRENVDLLEKAETEEENLEDELQKVPEEAENESSGEPVSAENKTEEAAATEAEKKVDPYHWRDVLGSGRLYTKIMVEGSEEKVANGDQVKLEISVPVIAHHLRFGSSVDSDCELKFLETQTVLLGNGFAIPAIELACYEAKVGGSIAVKSHDDLRKSLPMEFVIKIVEKLEKNHLKLANESKTLGNEAWKASDIDVALKHYQNGLRFIQEFISKNEQTEETKELFEKLMKNAGRSFYKKGENQRAIACFREVLAIYPNNLSVLSLIAEVEMREKNYEEVLKVIKKVKIVENGTGESKTSDSLKKHQEKCIKELKKQEEKQKQMYSKMFAAAAGEPAIKKTRTEDPLQATVPNESPKVDGNDDKEEASTSVIIGATICAIAAIGVALWYRNSS</sequence>
<dbReference type="InterPro" id="IPR050754">
    <property type="entry name" value="FKBP4/5/8-like"/>
</dbReference>
<evidence type="ECO:0000256" key="1">
    <source>
        <dbReference type="ARBA" id="ARBA00022553"/>
    </source>
</evidence>
<feature type="compositionally biased region" description="Polar residues" evidence="5">
    <location>
        <begin position="19"/>
        <end position="29"/>
    </location>
</feature>
<keyword evidence="6" id="KW-0812">Transmembrane</keyword>
<feature type="compositionally biased region" description="Acidic residues" evidence="5">
    <location>
        <begin position="39"/>
        <end position="50"/>
    </location>
</feature>
<proteinExistence type="predicted"/>
<dbReference type="SUPFAM" id="SSF48452">
    <property type="entry name" value="TPR-like"/>
    <property type="match status" value="1"/>
</dbReference>
<dbReference type="GO" id="GO:0005829">
    <property type="term" value="C:cytosol"/>
    <property type="evidence" value="ECO:0007669"/>
    <property type="project" value="TreeGrafter"/>
</dbReference>
<dbReference type="PANTHER" id="PTHR46512">
    <property type="entry name" value="PEPTIDYLPROLYL ISOMERASE"/>
    <property type="match status" value="1"/>
</dbReference>
<dbReference type="GO" id="GO:0012505">
    <property type="term" value="C:endomembrane system"/>
    <property type="evidence" value="ECO:0007669"/>
    <property type="project" value="TreeGrafter"/>
</dbReference>
<dbReference type="SMART" id="SM00028">
    <property type="entry name" value="TPR"/>
    <property type="match status" value="2"/>
</dbReference>
<keyword evidence="6" id="KW-1133">Transmembrane helix</keyword>
<dbReference type="InterPro" id="IPR046357">
    <property type="entry name" value="PPIase_dom_sf"/>
</dbReference>
<dbReference type="SUPFAM" id="SSF54534">
    <property type="entry name" value="FKBP-like"/>
    <property type="match status" value="1"/>
</dbReference>
<evidence type="ECO:0000313" key="8">
    <source>
        <dbReference type="Proteomes" id="UP000001307"/>
    </source>
</evidence>
<accession>E4XQZ2</accession>
<dbReference type="PANTHER" id="PTHR46512:SF1">
    <property type="entry name" value="PEPTIDYLPROLYL ISOMERASE"/>
    <property type="match status" value="1"/>
</dbReference>
<dbReference type="InterPro" id="IPR013105">
    <property type="entry name" value="TPR_2"/>
</dbReference>
<reference evidence="7" key="1">
    <citation type="journal article" date="2010" name="Science">
        <title>Plasticity of animal genome architecture unmasked by rapid evolution of a pelagic tunicate.</title>
        <authorList>
            <person name="Denoeud F."/>
            <person name="Henriet S."/>
            <person name="Mungpakdee S."/>
            <person name="Aury J.M."/>
            <person name="Da Silva C."/>
            <person name="Brinkmann H."/>
            <person name="Mikhaleva J."/>
            <person name="Olsen L.C."/>
            <person name="Jubin C."/>
            <person name="Canestro C."/>
            <person name="Bouquet J.M."/>
            <person name="Danks G."/>
            <person name="Poulain J."/>
            <person name="Campsteijn C."/>
            <person name="Adamski M."/>
            <person name="Cross I."/>
            <person name="Yadetie F."/>
            <person name="Muffato M."/>
            <person name="Louis A."/>
            <person name="Butcher S."/>
            <person name="Tsagkogeorga G."/>
            <person name="Konrad A."/>
            <person name="Singh S."/>
            <person name="Jensen M.F."/>
            <person name="Cong E.H."/>
            <person name="Eikeseth-Otteraa H."/>
            <person name="Noel B."/>
            <person name="Anthouard V."/>
            <person name="Porcel B.M."/>
            <person name="Kachouri-Lafond R."/>
            <person name="Nishino A."/>
            <person name="Ugolini M."/>
            <person name="Chourrout P."/>
            <person name="Nishida H."/>
            <person name="Aasland R."/>
            <person name="Huzurbazar S."/>
            <person name="Westhof E."/>
            <person name="Delsuc F."/>
            <person name="Lehrach H."/>
            <person name="Reinhardt R."/>
            <person name="Weissenbach J."/>
            <person name="Roy S.W."/>
            <person name="Artiguenave F."/>
            <person name="Postlethwait J.H."/>
            <person name="Manak J.R."/>
            <person name="Thompson E.M."/>
            <person name="Jaillon O."/>
            <person name="Du Pasquier L."/>
            <person name="Boudinot P."/>
            <person name="Liberles D.A."/>
            <person name="Volff J.N."/>
            <person name="Philippe H."/>
            <person name="Lenhard B."/>
            <person name="Roest Crollius H."/>
            <person name="Wincker P."/>
            <person name="Chourrout D."/>
        </authorList>
    </citation>
    <scope>NUCLEOTIDE SEQUENCE [LARGE SCALE GENOMIC DNA]</scope>
</reference>
<dbReference type="InterPro" id="IPR011990">
    <property type="entry name" value="TPR-like_helical_dom_sf"/>
</dbReference>
<evidence type="ECO:0000256" key="5">
    <source>
        <dbReference type="SAM" id="MobiDB-lite"/>
    </source>
</evidence>
<keyword evidence="1" id="KW-0597">Phosphoprotein</keyword>
<dbReference type="Proteomes" id="UP000001307">
    <property type="component" value="Unassembled WGS sequence"/>
</dbReference>
<dbReference type="OrthoDB" id="532682at2759"/>
<dbReference type="GO" id="GO:0044183">
    <property type="term" value="F:protein folding chaperone"/>
    <property type="evidence" value="ECO:0007669"/>
    <property type="project" value="TreeGrafter"/>
</dbReference>
<evidence type="ECO:0000256" key="4">
    <source>
        <dbReference type="PROSITE-ProRule" id="PRU00339"/>
    </source>
</evidence>
<keyword evidence="6" id="KW-0472">Membrane</keyword>
<dbReference type="GO" id="GO:0003755">
    <property type="term" value="F:peptidyl-prolyl cis-trans isomerase activity"/>
    <property type="evidence" value="ECO:0007669"/>
    <property type="project" value="InterPro"/>
</dbReference>
<protein>
    <submittedName>
        <fullName evidence="7">Uncharacterized protein</fullName>
    </submittedName>
</protein>
<dbReference type="Gene3D" id="3.10.50.40">
    <property type="match status" value="1"/>
</dbReference>
<feature type="repeat" description="TPR" evidence="4">
    <location>
        <begin position="310"/>
        <end position="343"/>
    </location>
</feature>
<feature type="compositionally biased region" description="Basic and acidic residues" evidence="5">
    <location>
        <begin position="63"/>
        <end position="75"/>
    </location>
</feature>
<dbReference type="GO" id="GO:0005740">
    <property type="term" value="C:mitochondrial envelope"/>
    <property type="evidence" value="ECO:0007669"/>
    <property type="project" value="TreeGrafter"/>
</dbReference>
<dbReference type="PROSITE" id="PS50005">
    <property type="entry name" value="TPR"/>
    <property type="match status" value="1"/>
</dbReference>
<gene>
    <name evidence="7" type="ORF">GSOID_T00018106001</name>
</gene>
<dbReference type="EMBL" id="FN653110">
    <property type="protein sequence ID" value="CBY12228.1"/>
    <property type="molecule type" value="Genomic_DNA"/>
</dbReference>
<dbReference type="GO" id="GO:0043066">
    <property type="term" value="P:negative regulation of apoptotic process"/>
    <property type="evidence" value="ECO:0007669"/>
    <property type="project" value="TreeGrafter"/>
</dbReference>
<feature type="region of interest" description="Disordered" evidence="5">
    <location>
        <begin position="1"/>
        <end position="139"/>
    </location>
</feature>
<name>E4XQZ2_OIKDI</name>
<keyword evidence="3 4" id="KW-0802">TPR repeat</keyword>
<evidence type="ECO:0000256" key="2">
    <source>
        <dbReference type="ARBA" id="ARBA00022737"/>
    </source>
</evidence>
<dbReference type="AlphaFoldDB" id="E4XQZ2"/>
<dbReference type="Gene3D" id="1.25.40.10">
    <property type="entry name" value="Tetratricopeptide repeat domain"/>
    <property type="match status" value="1"/>
</dbReference>
<dbReference type="Pfam" id="PF07719">
    <property type="entry name" value="TPR_2"/>
    <property type="match status" value="1"/>
</dbReference>